<keyword evidence="6" id="KW-0961">Cell wall biogenesis/degradation</keyword>
<comment type="similarity">
    <text evidence="1 7">Belongs to the peptidase S11 family.</text>
</comment>
<keyword evidence="2" id="KW-0732">Signal</keyword>
<dbReference type="GO" id="GO:0004180">
    <property type="term" value="F:carboxypeptidase activity"/>
    <property type="evidence" value="ECO:0007669"/>
    <property type="project" value="UniProtKB-KW"/>
</dbReference>
<keyword evidence="5" id="KW-0573">Peptidoglycan synthesis</keyword>
<dbReference type="RefSeq" id="WP_271091606.1">
    <property type="nucleotide sequence ID" value="NZ_JAPJZH010000015.1"/>
</dbReference>
<dbReference type="PROSITE" id="PS51724">
    <property type="entry name" value="SPOR"/>
    <property type="match status" value="1"/>
</dbReference>
<dbReference type="Gene3D" id="3.30.70.1070">
    <property type="entry name" value="Sporulation related repeat"/>
    <property type="match status" value="1"/>
</dbReference>
<sequence length="474" mass="50594">MYRASFGSFGSVQTKNSLAKTIRLLAAALLVIVAGASGAAANPKYAGFVIDAKTGKTLYASNANSLRYPASLTKMMTLYMVFEALDSGRISKKTRIRVSKNAAAEPPSKLGLKPGQTISVEQAIYALVTKSANDASTAVAEHLGGSESGFARQMTTKARALGMKRTTFRNAHGLPNSGQKTTARDMARLGLALREHFPHHYHYFSTRSFKYGKTRFGNHNRLLGTVSGVDGIKTGYTRASGFNLVSSVRKDGRSIVAVVMGGKSGASRNKHMTDLISRYLKKASRKGGGNLIAKGPATTRIVLPKKGPVPKFRDVTEVRVAMAYAKPQKTSSFPIPLDKPVVGKDALIASLNKQRSVVAPVPRPKEPVGAQADIAQTSSSTVDAVTTSSTGQPSGWVVQIGATPTRQAAEQLLAEAKAKTGGMINSAQPFTIVTHRDGEQLHRARFAGFDGKSHAWKACKALKKKGYGCWATQQ</sequence>
<keyword evidence="9" id="KW-0645">Protease</keyword>
<organism evidence="9 10">
    <name type="scientific">Hoeflea poritis</name>
    <dbReference type="NCBI Taxonomy" id="2993659"/>
    <lineage>
        <taxon>Bacteria</taxon>
        <taxon>Pseudomonadati</taxon>
        <taxon>Pseudomonadota</taxon>
        <taxon>Alphaproteobacteria</taxon>
        <taxon>Hyphomicrobiales</taxon>
        <taxon>Rhizobiaceae</taxon>
        <taxon>Hoeflea</taxon>
    </lineage>
</organism>
<dbReference type="InterPro" id="IPR018044">
    <property type="entry name" value="Peptidase_S11"/>
</dbReference>
<evidence type="ECO:0000256" key="2">
    <source>
        <dbReference type="ARBA" id="ARBA00022729"/>
    </source>
</evidence>
<dbReference type="EMBL" id="JAPJZH010000015">
    <property type="protein sequence ID" value="MDA4847769.1"/>
    <property type="molecule type" value="Genomic_DNA"/>
</dbReference>
<evidence type="ECO:0000256" key="3">
    <source>
        <dbReference type="ARBA" id="ARBA00022801"/>
    </source>
</evidence>
<feature type="domain" description="SPOR" evidence="8">
    <location>
        <begin position="390"/>
        <end position="474"/>
    </location>
</feature>
<dbReference type="Proteomes" id="UP001148313">
    <property type="component" value="Unassembled WGS sequence"/>
</dbReference>
<dbReference type="Gene3D" id="3.40.710.10">
    <property type="entry name" value="DD-peptidase/beta-lactamase superfamily"/>
    <property type="match status" value="1"/>
</dbReference>
<dbReference type="InterPro" id="IPR007730">
    <property type="entry name" value="SPOR-like_dom"/>
</dbReference>
<dbReference type="PRINTS" id="PR00725">
    <property type="entry name" value="DADACBPTASE1"/>
</dbReference>
<evidence type="ECO:0000256" key="7">
    <source>
        <dbReference type="RuleBase" id="RU004016"/>
    </source>
</evidence>
<evidence type="ECO:0000256" key="4">
    <source>
        <dbReference type="ARBA" id="ARBA00022960"/>
    </source>
</evidence>
<dbReference type="InterPro" id="IPR001967">
    <property type="entry name" value="Peptidase_S11_N"/>
</dbReference>
<dbReference type="InterPro" id="IPR012338">
    <property type="entry name" value="Beta-lactam/transpept-like"/>
</dbReference>
<evidence type="ECO:0000313" key="10">
    <source>
        <dbReference type="Proteomes" id="UP001148313"/>
    </source>
</evidence>
<evidence type="ECO:0000256" key="6">
    <source>
        <dbReference type="ARBA" id="ARBA00023316"/>
    </source>
</evidence>
<reference evidence="9" key="1">
    <citation type="submission" date="2022-11" db="EMBL/GenBank/DDBJ databases">
        <title>Hoeflea poritis sp. nov., isolated from scleractinian coral Porites lutea.</title>
        <authorList>
            <person name="Zhang G."/>
            <person name="Wei Q."/>
            <person name="Cai L."/>
        </authorList>
    </citation>
    <scope>NUCLEOTIDE SEQUENCE</scope>
    <source>
        <strain evidence="9">E7-10</strain>
    </source>
</reference>
<evidence type="ECO:0000313" key="9">
    <source>
        <dbReference type="EMBL" id="MDA4847769.1"/>
    </source>
</evidence>
<keyword evidence="10" id="KW-1185">Reference proteome</keyword>
<gene>
    <name evidence="9" type="ORF">OOZ53_20585</name>
</gene>
<comment type="caution">
    <text evidence="9">The sequence shown here is derived from an EMBL/GenBank/DDBJ whole genome shotgun (WGS) entry which is preliminary data.</text>
</comment>
<dbReference type="PANTHER" id="PTHR21581:SF6">
    <property type="entry name" value="TRAFFICKING PROTEIN PARTICLE COMPLEX SUBUNIT 12"/>
    <property type="match status" value="1"/>
</dbReference>
<keyword evidence="9" id="KW-0121">Carboxypeptidase</keyword>
<name>A0ABT4VSV3_9HYPH</name>
<dbReference type="PANTHER" id="PTHR21581">
    <property type="entry name" value="D-ALANYL-D-ALANINE CARBOXYPEPTIDASE"/>
    <property type="match status" value="1"/>
</dbReference>
<proteinExistence type="inferred from homology"/>
<keyword evidence="4" id="KW-0133">Cell shape</keyword>
<dbReference type="InterPro" id="IPR036680">
    <property type="entry name" value="SPOR-like_sf"/>
</dbReference>
<evidence type="ECO:0000259" key="8">
    <source>
        <dbReference type="PROSITE" id="PS51724"/>
    </source>
</evidence>
<evidence type="ECO:0000256" key="5">
    <source>
        <dbReference type="ARBA" id="ARBA00022984"/>
    </source>
</evidence>
<evidence type="ECO:0000256" key="1">
    <source>
        <dbReference type="ARBA" id="ARBA00007164"/>
    </source>
</evidence>
<dbReference type="Pfam" id="PF00768">
    <property type="entry name" value="Peptidase_S11"/>
    <property type="match status" value="1"/>
</dbReference>
<dbReference type="SUPFAM" id="SSF110997">
    <property type="entry name" value="Sporulation related repeat"/>
    <property type="match status" value="1"/>
</dbReference>
<keyword evidence="3" id="KW-0378">Hydrolase</keyword>
<dbReference type="SUPFAM" id="SSF56601">
    <property type="entry name" value="beta-lactamase/transpeptidase-like"/>
    <property type="match status" value="1"/>
</dbReference>
<protein>
    <submittedName>
        <fullName evidence="9">D-alanyl-D-alanine carboxypeptidase</fullName>
    </submittedName>
</protein>
<dbReference type="Pfam" id="PF05036">
    <property type="entry name" value="SPOR"/>
    <property type="match status" value="1"/>
</dbReference>
<accession>A0ABT4VSV3</accession>